<name>S4PKI6_9NEOP</name>
<accession>S4PKI6</accession>
<reference evidence="1" key="2">
    <citation type="submission" date="2013-05" db="EMBL/GenBank/DDBJ databases">
        <authorList>
            <person name="Carter J.-M."/>
            <person name="Baker S.C."/>
            <person name="Pink R."/>
            <person name="Carter D.R.F."/>
            <person name="Collins A."/>
            <person name="Tomlin J."/>
            <person name="Gibbs M."/>
            <person name="Breuker C.J."/>
        </authorList>
    </citation>
    <scope>NUCLEOTIDE SEQUENCE</scope>
    <source>
        <tissue evidence="1">Ovary</tissue>
    </source>
</reference>
<dbReference type="EMBL" id="GAIX01004475">
    <property type="protein sequence ID" value="JAA88085.1"/>
    <property type="molecule type" value="Transcribed_RNA"/>
</dbReference>
<sequence length="79" mass="9446">MTLYSRSFTIYIQDFPIPTFLKLEHGQKLNVKSSNKTYTCVLCHNVRRHVISVKKKMFLKKLSLFYLTRNYQLVLCENN</sequence>
<protein>
    <submittedName>
        <fullName evidence="1">Uncharacterized protein</fullName>
    </submittedName>
</protein>
<proteinExistence type="predicted"/>
<organism evidence="1">
    <name type="scientific">Pararge aegeria</name>
    <name type="common">speckled wood butterfly</name>
    <dbReference type="NCBI Taxonomy" id="116150"/>
    <lineage>
        <taxon>Eukaryota</taxon>
        <taxon>Metazoa</taxon>
        <taxon>Ecdysozoa</taxon>
        <taxon>Arthropoda</taxon>
        <taxon>Hexapoda</taxon>
        <taxon>Insecta</taxon>
        <taxon>Pterygota</taxon>
        <taxon>Neoptera</taxon>
        <taxon>Endopterygota</taxon>
        <taxon>Lepidoptera</taxon>
        <taxon>Glossata</taxon>
        <taxon>Ditrysia</taxon>
        <taxon>Papilionoidea</taxon>
        <taxon>Nymphalidae</taxon>
        <taxon>Satyrinae</taxon>
        <taxon>Satyrini</taxon>
        <taxon>Parargina</taxon>
        <taxon>Pararge</taxon>
    </lineage>
</organism>
<dbReference type="AlphaFoldDB" id="S4PKI6"/>
<evidence type="ECO:0000313" key="1">
    <source>
        <dbReference type="EMBL" id="JAA88085.1"/>
    </source>
</evidence>
<reference evidence="1" key="1">
    <citation type="journal article" date="2013" name="BMC Genomics">
        <title>Unscrambling butterfly oogenesis.</title>
        <authorList>
            <person name="Carter J.M."/>
            <person name="Baker S.C."/>
            <person name="Pink R."/>
            <person name="Carter D.R."/>
            <person name="Collins A."/>
            <person name="Tomlin J."/>
            <person name="Gibbs M."/>
            <person name="Breuker C.J."/>
        </authorList>
    </citation>
    <scope>NUCLEOTIDE SEQUENCE</scope>
    <source>
        <tissue evidence="1">Ovary</tissue>
    </source>
</reference>